<dbReference type="Pfam" id="PF13460">
    <property type="entry name" value="NAD_binding_10"/>
    <property type="match status" value="1"/>
</dbReference>
<evidence type="ECO:0000313" key="3">
    <source>
        <dbReference type="Proteomes" id="UP001151478"/>
    </source>
</evidence>
<organism evidence="2 3">
    <name type="scientific">Polaribacter ponticola</name>
    <dbReference type="NCBI Taxonomy" id="2978475"/>
    <lineage>
        <taxon>Bacteria</taxon>
        <taxon>Pseudomonadati</taxon>
        <taxon>Bacteroidota</taxon>
        <taxon>Flavobacteriia</taxon>
        <taxon>Flavobacteriales</taxon>
        <taxon>Flavobacteriaceae</taxon>
    </lineage>
</organism>
<dbReference type="InterPro" id="IPR016040">
    <property type="entry name" value="NAD(P)-bd_dom"/>
</dbReference>
<comment type="caution">
    <text evidence="2">The sequence shown here is derived from an EMBL/GenBank/DDBJ whole genome shotgun (WGS) entry which is preliminary data.</text>
</comment>
<reference evidence="2" key="1">
    <citation type="submission" date="2023-02" db="EMBL/GenBank/DDBJ databases">
        <title>Polaribacter ponticola sp. nov., isolated from seawater.</title>
        <authorList>
            <person name="Baek J.H."/>
            <person name="Kim J.M."/>
            <person name="Choi D.G."/>
            <person name="Jeon C.O."/>
        </authorList>
    </citation>
    <scope>NUCLEOTIDE SEQUENCE</scope>
    <source>
        <strain evidence="2">MSW5</strain>
    </source>
</reference>
<keyword evidence="3" id="KW-1185">Reference proteome</keyword>
<dbReference type="PANTHER" id="PTHR15020:SF11">
    <property type="entry name" value="OS06G0360300 PROTEIN"/>
    <property type="match status" value="1"/>
</dbReference>
<accession>A0ABT5S7B5</accession>
<dbReference type="Gene3D" id="3.40.50.720">
    <property type="entry name" value="NAD(P)-binding Rossmann-like Domain"/>
    <property type="match status" value="1"/>
</dbReference>
<dbReference type="EMBL" id="JAOSLC020000002">
    <property type="protein sequence ID" value="MDD7913729.1"/>
    <property type="molecule type" value="Genomic_DNA"/>
</dbReference>
<evidence type="ECO:0000259" key="1">
    <source>
        <dbReference type="Pfam" id="PF13460"/>
    </source>
</evidence>
<name>A0ABT5S7B5_9FLAO</name>
<sequence length="104" mass="11589">MKILVVGASGATGMHVVEQLLKKGHKIKIVVRSISKLPENWIYNCDIRITIASILELSKEEINLLVKDCDAVVSCLGHNLTWKGVYGQPRMLVKDAVKKYAMLL</sequence>
<proteinExistence type="predicted"/>
<protein>
    <submittedName>
        <fullName evidence="2">NAD(P)H-binding protein</fullName>
    </submittedName>
</protein>
<dbReference type="SUPFAM" id="SSF51735">
    <property type="entry name" value="NAD(P)-binding Rossmann-fold domains"/>
    <property type="match status" value="1"/>
</dbReference>
<dbReference type="PANTHER" id="PTHR15020">
    <property type="entry name" value="FLAVIN REDUCTASE-RELATED"/>
    <property type="match status" value="1"/>
</dbReference>
<evidence type="ECO:0000313" key="2">
    <source>
        <dbReference type="EMBL" id="MDD7913729.1"/>
    </source>
</evidence>
<dbReference type="RefSeq" id="WP_274270214.1">
    <property type="nucleotide sequence ID" value="NZ_JAOSLC020000002.1"/>
</dbReference>
<feature type="domain" description="NAD(P)-binding" evidence="1">
    <location>
        <begin position="7"/>
        <end position="81"/>
    </location>
</feature>
<dbReference type="InterPro" id="IPR036291">
    <property type="entry name" value="NAD(P)-bd_dom_sf"/>
</dbReference>
<gene>
    <name evidence="2" type="ORF">N5A56_004565</name>
</gene>
<dbReference type="Proteomes" id="UP001151478">
    <property type="component" value="Unassembled WGS sequence"/>
</dbReference>